<protein>
    <submittedName>
        <fullName evidence="2">NADPH:quinone reductase</fullName>
    </submittedName>
</protein>
<dbReference type="PANTHER" id="PTHR43677">
    <property type="entry name" value="SHORT-CHAIN DEHYDROGENASE/REDUCTASE"/>
    <property type="match status" value="1"/>
</dbReference>
<organism evidence="2 3">
    <name type="scientific">Krasilnikoviella flava</name>
    <dbReference type="NCBI Taxonomy" id="526729"/>
    <lineage>
        <taxon>Bacteria</taxon>
        <taxon>Bacillati</taxon>
        <taxon>Actinomycetota</taxon>
        <taxon>Actinomycetes</taxon>
        <taxon>Micrococcales</taxon>
        <taxon>Promicromonosporaceae</taxon>
        <taxon>Krasilnikoviella</taxon>
    </lineage>
</organism>
<gene>
    <name evidence="2" type="ORF">SAMN04324258_2966</name>
</gene>
<name>A0A1T5L5Z7_9MICO</name>
<sequence>MDAIRHHSFGPPETLVLEQVPDPEPGPGQVLVAARAHGVHLLDTTLRRGEDSGPLPLPALPAIPGREVAGTVVAVGPDVDGSWLGARVAAHLGAIPDGGGYARLAAAPVGSLHRLPERLGLAEAVAMIGTGRMALMTLEVAQPGPDDVVVLTAAAGGLGSLFVQSALGAGARVLALAGGPRKVRAVRGLVPDAGHRVAVVDVDAPGWPADARTALGRLHAGAATILIDGVGGELGAEAAALLGPGGRLVVQGWASGLPNPVAASAVTPDGDPVEVRAVVGPGGPRFGDLREYQRRALERAASGSWRVLTHRVAFAEAARAHRELEERRTVGKVVLG</sequence>
<dbReference type="EMBL" id="FUZQ01000005">
    <property type="protein sequence ID" value="SKC71363.1"/>
    <property type="molecule type" value="Genomic_DNA"/>
</dbReference>
<dbReference type="InterPro" id="IPR051397">
    <property type="entry name" value="Zn-ADH-like_protein"/>
</dbReference>
<keyword evidence="3" id="KW-1185">Reference proteome</keyword>
<dbReference type="Pfam" id="PF08240">
    <property type="entry name" value="ADH_N"/>
    <property type="match status" value="1"/>
</dbReference>
<reference evidence="2 3" key="1">
    <citation type="submission" date="2017-02" db="EMBL/GenBank/DDBJ databases">
        <authorList>
            <person name="Peterson S.W."/>
        </authorList>
    </citation>
    <scope>NUCLEOTIDE SEQUENCE [LARGE SCALE GENOMIC DNA]</scope>
    <source>
        <strain evidence="2 3">DSM 21481</strain>
    </source>
</reference>
<dbReference type="STRING" id="526729.SAMN04324258_2966"/>
<dbReference type="SUPFAM" id="SSF50129">
    <property type="entry name" value="GroES-like"/>
    <property type="match status" value="1"/>
</dbReference>
<dbReference type="InterPro" id="IPR011032">
    <property type="entry name" value="GroES-like_sf"/>
</dbReference>
<dbReference type="Gene3D" id="3.90.180.10">
    <property type="entry name" value="Medium-chain alcohol dehydrogenases, catalytic domain"/>
    <property type="match status" value="1"/>
</dbReference>
<evidence type="ECO:0000313" key="3">
    <source>
        <dbReference type="Proteomes" id="UP000189777"/>
    </source>
</evidence>
<dbReference type="InterPro" id="IPR020843">
    <property type="entry name" value="ER"/>
</dbReference>
<proteinExistence type="predicted"/>
<dbReference type="Pfam" id="PF13602">
    <property type="entry name" value="ADH_zinc_N_2"/>
    <property type="match status" value="1"/>
</dbReference>
<dbReference type="InterPro" id="IPR036291">
    <property type="entry name" value="NAD(P)-bd_dom_sf"/>
</dbReference>
<dbReference type="PANTHER" id="PTHR43677:SF4">
    <property type="entry name" value="QUINONE OXIDOREDUCTASE-LIKE PROTEIN 2"/>
    <property type="match status" value="1"/>
</dbReference>
<dbReference type="Gene3D" id="3.40.50.720">
    <property type="entry name" value="NAD(P)-binding Rossmann-like Domain"/>
    <property type="match status" value="1"/>
</dbReference>
<dbReference type="Proteomes" id="UP000189777">
    <property type="component" value="Unassembled WGS sequence"/>
</dbReference>
<evidence type="ECO:0000259" key="1">
    <source>
        <dbReference type="SMART" id="SM00829"/>
    </source>
</evidence>
<dbReference type="SMART" id="SM00829">
    <property type="entry name" value="PKS_ER"/>
    <property type="match status" value="1"/>
</dbReference>
<dbReference type="OrthoDB" id="9780520at2"/>
<dbReference type="AlphaFoldDB" id="A0A1T5L5Z7"/>
<feature type="domain" description="Enoyl reductase (ER)" evidence="1">
    <location>
        <begin position="10"/>
        <end position="335"/>
    </location>
</feature>
<dbReference type="InterPro" id="IPR013154">
    <property type="entry name" value="ADH-like_N"/>
</dbReference>
<evidence type="ECO:0000313" key="2">
    <source>
        <dbReference type="EMBL" id="SKC71363.1"/>
    </source>
</evidence>
<accession>A0A1T5L5Z7</accession>
<dbReference type="SUPFAM" id="SSF51735">
    <property type="entry name" value="NAD(P)-binding Rossmann-fold domains"/>
    <property type="match status" value="1"/>
</dbReference>
<dbReference type="GO" id="GO:0016491">
    <property type="term" value="F:oxidoreductase activity"/>
    <property type="evidence" value="ECO:0007669"/>
    <property type="project" value="InterPro"/>
</dbReference>
<dbReference type="RefSeq" id="WP_079575239.1">
    <property type="nucleotide sequence ID" value="NZ_FUZQ01000005.1"/>
</dbReference>